<keyword evidence="1" id="KW-1133">Transmembrane helix</keyword>
<keyword evidence="3" id="KW-1185">Reference proteome</keyword>
<evidence type="ECO:0000256" key="1">
    <source>
        <dbReference type="SAM" id="Phobius"/>
    </source>
</evidence>
<dbReference type="Proteomes" id="UP000460287">
    <property type="component" value="Unassembled WGS sequence"/>
</dbReference>
<proteinExistence type="predicted"/>
<dbReference type="AlphaFoldDB" id="A0A7X2T1F0"/>
<sequence>MSKGFKSNVIIMVLLILTIGVITLGIKNDKKARAKDIEDVKIYEAKNTASAKKPGESTNKKADKEKEDTLDVYVSYSQEKI</sequence>
<dbReference type="RefSeq" id="WP_154531046.1">
    <property type="nucleotide sequence ID" value="NZ_VULX01000007.1"/>
</dbReference>
<reference evidence="2 3" key="1">
    <citation type="submission" date="2019-08" db="EMBL/GenBank/DDBJ databases">
        <title>In-depth cultivation of the pig gut microbiome towards novel bacterial diversity and tailored functional studies.</title>
        <authorList>
            <person name="Wylensek D."/>
            <person name="Hitch T.C.A."/>
            <person name="Clavel T."/>
        </authorList>
    </citation>
    <scope>NUCLEOTIDE SEQUENCE [LARGE SCALE GENOMIC DNA]</scope>
    <source>
        <strain evidence="2 3">WCA-383-APC-5B</strain>
    </source>
</reference>
<accession>A0A7X2T1F0</accession>
<evidence type="ECO:0000313" key="2">
    <source>
        <dbReference type="EMBL" id="MSR91170.1"/>
    </source>
</evidence>
<keyword evidence="1" id="KW-0812">Transmembrane</keyword>
<dbReference type="EMBL" id="VULX01000007">
    <property type="protein sequence ID" value="MSR91170.1"/>
    <property type="molecule type" value="Genomic_DNA"/>
</dbReference>
<comment type="caution">
    <text evidence="2">The sequence shown here is derived from an EMBL/GenBank/DDBJ whole genome shotgun (WGS) entry which is preliminary data.</text>
</comment>
<evidence type="ECO:0000313" key="3">
    <source>
        <dbReference type="Proteomes" id="UP000460287"/>
    </source>
</evidence>
<organism evidence="2 3">
    <name type="scientific">Inconstantimicrobium porci</name>
    <dbReference type="NCBI Taxonomy" id="2652291"/>
    <lineage>
        <taxon>Bacteria</taxon>
        <taxon>Bacillati</taxon>
        <taxon>Bacillota</taxon>
        <taxon>Clostridia</taxon>
        <taxon>Eubacteriales</taxon>
        <taxon>Clostridiaceae</taxon>
        <taxon>Inconstantimicrobium</taxon>
    </lineage>
</organism>
<gene>
    <name evidence="2" type="ORF">FYJ33_07030</name>
</gene>
<protein>
    <submittedName>
        <fullName evidence="2">Uncharacterized protein</fullName>
    </submittedName>
</protein>
<feature type="transmembrane region" description="Helical" evidence="1">
    <location>
        <begin position="6"/>
        <end position="26"/>
    </location>
</feature>
<name>A0A7X2T1F0_9CLOT</name>
<keyword evidence="1" id="KW-0472">Membrane</keyword>